<keyword evidence="4" id="KW-0223">Dioxygenase</keyword>
<keyword evidence="6" id="KW-0408">Iron</keyword>
<evidence type="ECO:0000256" key="6">
    <source>
        <dbReference type="ARBA" id="ARBA00023004"/>
    </source>
</evidence>
<keyword evidence="9" id="KW-1185">Reference proteome</keyword>
<evidence type="ECO:0000313" key="8">
    <source>
        <dbReference type="EMBL" id="GHE65856.1"/>
    </source>
</evidence>
<evidence type="ECO:0000313" key="9">
    <source>
        <dbReference type="Proteomes" id="UP000603227"/>
    </source>
</evidence>
<dbReference type="PANTHER" id="PTHR33711">
    <property type="entry name" value="DIOXYGENASE, PUTATIVE (AFU_ORTHOLOGUE AFUA_2G02910)-RELATED"/>
    <property type="match status" value="1"/>
</dbReference>
<dbReference type="PROSITE" id="PS00083">
    <property type="entry name" value="INTRADIOL_DIOXYGENAS"/>
    <property type="match status" value="1"/>
</dbReference>
<dbReference type="PANTHER" id="PTHR33711:SF7">
    <property type="entry name" value="INTRADIOL RING-CLEAVAGE DIOXYGENASES DOMAIN-CONTAINING PROTEIN-RELATED"/>
    <property type="match status" value="1"/>
</dbReference>
<dbReference type="SUPFAM" id="SSF49482">
    <property type="entry name" value="Aromatic compound dioxygenase"/>
    <property type="match status" value="1"/>
</dbReference>
<protein>
    <submittedName>
        <fullName evidence="8">Hydroxyquinol 1,2-dioxygenase</fullName>
    </submittedName>
</protein>
<dbReference type="RefSeq" id="WP_189788149.1">
    <property type="nucleotide sequence ID" value="NZ_BNAT01000063.1"/>
</dbReference>
<keyword evidence="3" id="KW-0479">Metal-binding</keyword>
<dbReference type="Pfam" id="PF04444">
    <property type="entry name" value="Dioxygenase_N"/>
    <property type="match status" value="1"/>
</dbReference>
<accession>A0A919DPC8</accession>
<organism evidence="8 9">
    <name type="scientific">Streptomyces capitiformicae</name>
    <dbReference type="NCBI Taxonomy" id="2014920"/>
    <lineage>
        <taxon>Bacteria</taxon>
        <taxon>Bacillati</taxon>
        <taxon>Actinomycetota</taxon>
        <taxon>Actinomycetes</taxon>
        <taxon>Kitasatosporales</taxon>
        <taxon>Streptomycetaceae</taxon>
        <taxon>Streptomyces</taxon>
    </lineage>
</organism>
<reference evidence="8" key="1">
    <citation type="journal article" date="2014" name="Int. J. Syst. Evol. Microbiol.">
        <title>Complete genome sequence of Corynebacterium casei LMG S-19264T (=DSM 44701T), isolated from a smear-ripened cheese.</title>
        <authorList>
            <consortium name="US DOE Joint Genome Institute (JGI-PGF)"/>
            <person name="Walter F."/>
            <person name="Albersmeier A."/>
            <person name="Kalinowski J."/>
            <person name="Ruckert C."/>
        </authorList>
    </citation>
    <scope>NUCLEOTIDE SEQUENCE</scope>
    <source>
        <strain evidence="8">CGMCC 4.7403</strain>
    </source>
</reference>
<sequence length="302" mass="32900">MTTEITTDLTEAVVDSFEGTPDPRLRELLGSLTRHLHAFVRETEPTMAEWERAIDFLTATGQTCTDTRQEFVLLSDVLGVSMLVETINGDRGGDATESTVLGPFHMTESPARALGADIDLVGSGEPCVVSGRVLSRDGTPLPGAVLDVWQANAEGYYDVQQPEVQPAGNGRGLFTADDEGRFWFRTCVPSPYPIPTDGPVGDLLRATARESYRPAHIHFIVSAEGHAPVTTHIFVAGSDHLDSDAVFAVKKSLVQDFTETDDPVLAREFGIPNPFRHARFDLVLNTLDPNTLDPNTLDSERP</sequence>
<comment type="cofactor">
    <cofactor evidence="1">
        <name>Fe(3+)</name>
        <dbReference type="ChEBI" id="CHEBI:29034"/>
    </cofactor>
</comment>
<dbReference type="Proteomes" id="UP000603227">
    <property type="component" value="Unassembled WGS sequence"/>
</dbReference>
<name>A0A919DPC8_9ACTN</name>
<dbReference type="AlphaFoldDB" id="A0A919DPC8"/>
<evidence type="ECO:0000256" key="1">
    <source>
        <dbReference type="ARBA" id="ARBA00001965"/>
    </source>
</evidence>
<proteinExistence type="inferred from homology"/>
<dbReference type="EMBL" id="BNAT01000063">
    <property type="protein sequence ID" value="GHE65856.1"/>
    <property type="molecule type" value="Genomic_DNA"/>
</dbReference>
<dbReference type="InterPro" id="IPR015889">
    <property type="entry name" value="Intradiol_dOase_core"/>
</dbReference>
<comment type="caution">
    <text evidence="8">The sequence shown here is derived from an EMBL/GenBank/DDBJ whole genome shotgun (WGS) entry which is preliminary data.</text>
</comment>
<evidence type="ECO:0000259" key="7">
    <source>
        <dbReference type="PROSITE" id="PS00083"/>
    </source>
</evidence>
<feature type="domain" description="Intradiol ring-cleavage dioxygenases" evidence="7">
    <location>
        <begin position="129"/>
        <end position="157"/>
    </location>
</feature>
<dbReference type="GO" id="GO:0018576">
    <property type="term" value="F:catechol 1,2-dioxygenase activity"/>
    <property type="evidence" value="ECO:0007669"/>
    <property type="project" value="InterPro"/>
</dbReference>
<dbReference type="GO" id="GO:0008199">
    <property type="term" value="F:ferric iron binding"/>
    <property type="evidence" value="ECO:0007669"/>
    <property type="project" value="InterPro"/>
</dbReference>
<dbReference type="Gene3D" id="2.60.130.10">
    <property type="entry name" value="Aromatic compound dioxygenase"/>
    <property type="match status" value="1"/>
</dbReference>
<evidence type="ECO:0000256" key="2">
    <source>
        <dbReference type="ARBA" id="ARBA00007825"/>
    </source>
</evidence>
<evidence type="ECO:0000256" key="4">
    <source>
        <dbReference type="ARBA" id="ARBA00022964"/>
    </source>
</evidence>
<evidence type="ECO:0000256" key="5">
    <source>
        <dbReference type="ARBA" id="ARBA00023002"/>
    </source>
</evidence>
<gene>
    <name evidence="8" type="ORF">GCM10017771_89490</name>
</gene>
<evidence type="ECO:0000256" key="3">
    <source>
        <dbReference type="ARBA" id="ARBA00022723"/>
    </source>
</evidence>
<keyword evidence="5" id="KW-0560">Oxidoreductase</keyword>
<comment type="similarity">
    <text evidence="2">Belongs to the intradiol ring-cleavage dioxygenase family.</text>
</comment>
<reference evidence="8" key="2">
    <citation type="submission" date="2020-09" db="EMBL/GenBank/DDBJ databases">
        <authorList>
            <person name="Sun Q."/>
            <person name="Zhou Y."/>
        </authorList>
    </citation>
    <scope>NUCLEOTIDE SEQUENCE</scope>
    <source>
        <strain evidence="8">CGMCC 4.7403</strain>
    </source>
</reference>
<dbReference type="GO" id="GO:0009712">
    <property type="term" value="P:catechol-containing compound metabolic process"/>
    <property type="evidence" value="ECO:0007669"/>
    <property type="project" value="InterPro"/>
</dbReference>
<dbReference type="Pfam" id="PF00775">
    <property type="entry name" value="Dioxygenase_C"/>
    <property type="match status" value="1"/>
</dbReference>
<dbReference type="InterPro" id="IPR050770">
    <property type="entry name" value="Intradiol_RC_Dioxygenase"/>
</dbReference>
<dbReference type="InterPro" id="IPR000627">
    <property type="entry name" value="Intradiol_dOase_C"/>
</dbReference>
<dbReference type="InterPro" id="IPR007535">
    <property type="entry name" value="Catechol_dOase_N"/>
</dbReference>